<sequence>MISFEQALEHVAEQVATLATQRVRLRDSMGLVLGDDVTSDVDSPPYNKSLMDGYAVAAGDTSAERKIVERIMAGDVPRYAIRPGIVTQVMTGAPVPDGTAAVVPVERTSELPDDQLHLDWVDPAVGTNVQPQGSLSRKGQTVVTAGTRVAPHVMGALAEAGAAVVQVVPRPTVAILVTGNELVSVDERPDPGQIRDANGPMLRTAVSECDATPYLLPRSMDDLDELTRLVAAGLEADVLLVSGGMSVGVKDLMPQAFAEAGVERVFHRVSIKPGRPLWFGIAPRQSERPRLVFGLPGNPVSGLACFHLFVRPTLEVLAGRSSRFELPWQRGRLTQPLSSGPGREGFRPAVLACSGEVTPCNWQGSADLAGMVAANCLLRVPGAGAAFSAGDWVDLLPLGGSRGQ</sequence>
<dbReference type="Gene3D" id="2.40.340.10">
    <property type="entry name" value="MoeA, C-terminal, domain IV"/>
    <property type="match status" value="1"/>
</dbReference>
<dbReference type="Pfam" id="PF03454">
    <property type="entry name" value="MoeA_C"/>
    <property type="match status" value="1"/>
</dbReference>
<protein>
    <recommendedName>
        <fullName evidence="6">Molybdopterin molybdenumtransferase</fullName>
        <ecNumber evidence="6">2.10.1.1</ecNumber>
    </recommendedName>
</protein>
<evidence type="ECO:0000256" key="4">
    <source>
        <dbReference type="ARBA" id="ARBA00023150"/>
    </source>
</evidence>
<evidence type="ECO:0000259" key="7">
    <source>
        <dbReference type="SMART" id="SM00852"/>
    </source>
</evidence>
<dbReference type="Proteomes" id="UP000315750">
    <property type="component" value="Chromosome"/>
</dbReference>
<comment type="similarity">
    <text evidence="3 6">Belongs to the MoeA family.</text>
</comment>
<feature type="domain" description="MoaB/Mog" evidence="7">
    <location>
        <begin position="174"/>
        <end position="316"/>
    </location>
</feature>
<dbReference type="EMBL" id="CP036278">
    <property type="protein sequence ID" value="QDU54175.1"/>
    <property type="molecule type" value="Genomic_DNA"/>
</dbReference>
<evidence type="ECO:0000256" key="3">
    <source>
        <dbReference type="ARBA" id="ARBA00010763"/>
    </source>
</evidence>
<keyword evidence="6" id="KW-0500">Molybdenum</keyword>
<dbReference type="Gene3D" id="3.90.105.10">
    <property type="entry name" value="Molybdopterin biosynthesis moea protein, domain 2"/>
    <property type="match status" value="1"/>
</dbReference>
<dbReference type="NCBIfam" id="NF045515">
    <property type="entry name" value="Glp_gephyrin"/>
    <property type="match status" value="1"/>
</dbReference>
<dbReference type="Pfam" id="PF03453">
    <property type="entry name" value="MoeA_N"/>
    <property type="match status" value="1"/>
</dbReference>
<dbReference type="AlphaFoldDB" id="A0A518AHK4"/>
<dbReference type="SMART" id="SM00852">
    <property type="entry name" value="MoCF_biosynth"/>
    <property type="match status" value="1"/>
</dbReference>
<comment type="pathway">
    <text evidence="2 6">Cofactor biosynthesis; molybdopterin biosynthesis.</text>
</comment>
<comment type="cofactor">
    <cofactor evidence="6">
        <name>Mg(2+)</name>
        <dbReference type="ChEBI" id="CHEBI:18420"/>
    </cofactor>
</comment>
<dbReference type="Gene3D" id="2.170.190.11">
    <property type="entry name" value="Molybdopterin biosynthesis moea protein, domain 3"/>
    <property type="match status" value="1"/>
</dbReference>
<keyword evidence="9" id="KW-1185">Reference proteome</keyword>
<dbReference type="SUPFAM" id="SSF53218">
    <property type="entry name" value="Molybdenum cofactor biosynthesis proteins"/>
    <property type="match status" value="1"/>
</dbReference>
<dbReference type="SUPFAM" id="SSF63882">
    <property type="entry name" value="MoeA N-terminal region -like"/>
    <property type="match status" value="1"/>
</dbReference>
<dbReference type="InterPro" id="IPR001453">
    <property type="entry name" value="MoaB/Mog_dom"/>
</dbReference>
<dbReference type="InterPro" id="IPR036688">
    <property type="entry name" value="MoeA_C_domain_IV_sf"/>
</dbReference>
<evidence type="ECO:0000256" key="6">
    <source>
        <dbReference type="RuleBase" id="RU365090"/>
    </source>
</evidence>
<dbReference type="PANTHER" id="PTHR10192">
    <property type="entry name" value="MOLYBDOPTERIN BIOSYNTHESIS PROTEIN"/>
    <property type="match status" value="1"/>
</dbReference>
<keyword evidence="6 8" id="KW-0808">Transferase</keyword>
<dbReference type="GO" id="GO:0005829">
    <property type="term" value="C:cytosol"/>
    <property type="evidence" value="ECO:0007669"/>
    <property type="project" value="TreeGrafter"/>
</dbReference>
<dbReference type="RefSeq" id="WP_145245191.1">
    <property type="nucleotide sequence ID" value="NZ_CP036278.1"/>
</dbReference>
<dbReference type="CDD" id="cd00887">
    <property type="entry name" value="MoeA"/>
    <property type="match status" value="1"/>
</dbReference>
<keyword evidence="4 6" id="KW-0501">Molybdenum cofactor biosynthesis</keyword>
<name>A0A518AHK4_9BACT</name>
<accession>A0A518AHK4</accession>
<dbReference type="OrthoDB" id="9804758at2"/>
<dbReference type="UniPathway" id="UPA00344"/>
<evidence type="ECO:0000313" key="9">
    <source>
        <dbReference type="Proteomes" id="UP000315750"/>
    </source>
</evidence>
<evidence type="ECO:0000256" key="2">
    <source>
        <dbReference type="ARBA" id="ARBA00005046"/>
    </source>
</evidence>
<evidence type="ECO:0000256" key="5">
    <source>
        <dbReference type="ARBA" id="ARBA00047317"/>
    </source>
</evidence>
<keyword evidence="6" id="KW-0460">Magnesium</keyword>
<keyword evidence="6" id="KW-0479">Metal-binding</keyword>
<dbReference type="InterPro" id="IPR005111">
    <property type="entry name" value="MoeA_C_domain_IV"/>
</dbReference>
<dbReference type="InterPro" id="IPR036425">
    <property type="entry name" value="MoaB/Mog-like_dom_sf"/>
</dbReference>
<comment type="catalytic activity">
    <reaction evidence="5">
        <text>adenylyl-molybdopterin + molybdate = Mo-molybdopterin + AMP + H(+)</text>
        <dbReference type="Rhea" id="RHEA:35047"/>
        <dbReference type="ChEBI" id="CHEBI:15378"/>
        <dbReference type="ChEBI" id="CHEBI:36264"/>
        <dbReference type="ChEBI" id="CHEBI:62727"/>
        <dbReference type="ChEBI" id="CHEBI:71302"/>
        <dbReference type="ChEBI" id="CHEBI:456215"/>
        <dbReference type="EC" id="2.10.1.1"/>
    </reaction>
</comment>
<dbReference type="PANTHER" id="PTHR10192:SF5">
    <property type="entry name" value="GEPHYRIN"/>
    <property type="match status" value="1"/>
</dbReference>
<dbReference type="InterPro" id="IPR036135">
    <property type="entry name" value="MoeA_linker/N_sf"/>
</dbReference>
<dbReference type="GO" id="GO:0006777">
    <property type="term" value="P:Mo-molybdopterin cofactor biosynthetic process"/>
    <property type="evidence" value="ECO:0007669"/>
    <property type="project" value="UniProtKB-UniRule"/>
</dbReference>
<evidence type="ECO:0000313" key="8">
    <source>
        <dbReference type="EMBL" id="QDU54175.1"/>
    </source>
</evidence>
<evidence type="ECO:0000256" key="1">
    <source>
        <dbReference type="ARBA" id="ARBA00002901"/>
    </source>
</evidence>
<dbReference type="SUPFAM" id="SSF63867">
    <property type="entry name" value="MoeA C-terminal domain-like"/>
    <property type="match status" value="1"/>
</dbReference>
<proteinExistence type="inferred from homology"/>
<dbReference type="Pfam" id="PF00994">
    <property type="entry name" value="MoCF_biosynth"/>
    <property type="match status" value="1"/>
</dbReference>
<dbReference type="GO" id="GO:0046872">
    <property type="term" value="F:metal ion binding"/>
    <property type="evidence" value="ECO:0007669"/>
    <property type="project" value="UniProtKB-UniRule"/>
</dbReference>
<dbReference type="InterPro" id="IPR005110">
    <property type="entry name" value="MoeA_linker/N"/>
</dbReference>
<dbReference type="KEGG" id="amuc:Pan181_03550"/>
<gene>
    <name evidence="8" type="primary">moeA</name>
    <name evidence="8" type="ORF">Pan181_03550</name>
</gene>
<reference evidence="8 9" key="1">
    <citation type="submission" date="2019-02" db="EMBL/GenBank/DDBJ databases">
        <title>Deep-cultivation of Planctomycetes and their phenomic and genomic characterization uncovers novel biology.</title>
        <authorList>
            <person name="Wiegand S."/>
            <person name="Jogler M."/>
            <person name="Boedeker C."/>
            <person name="Pinto D."/>
            <person name="Vollmers J."/>
            <person name="Rivas-Marin E."/>
            <person name="Kohn T."/>
            <person name="Peeters S.H."/>
            <person name="Heuer A."/>
            <person name="Rast P."/>
            <person name="Oberbeckmann S."/>
            <person name="Bunk B."/>
            <person name="Jeske O."/>
            <person name="Meyerdierks A."/>
            <person name="Storesund J.E."/>
            <person name="Kallscheuer N."/>
            <person name="Luecker S."/>
            <person name="Lage O.M."/>
            <person name="Pohl T."/>
            <person name="Merkel B.J."/>
            <person name="Hornburger P."/>
            <person name="Mueller R.-W."/>
            <person name="Bruemmer F."/>
            <person name="Labrenz M."/>
            <person name="Spormann A.M."/>
            <person name="Op den Camp H."/>
            <person name="Overmann J."/>
            <person name="Amann R."/>
            <person name="Jetten M.S.M."/>
            <person name="Mascher T."/>
            <person name="Medema M.H."/>
            <person name="Devos D.P."/>
            <person name="Kaster A.-K."/>
            <person name="Ovreas L."/>
            <person name="Rohde M."/>
            <person name="Galperin M.Y."/>
            <person name="Jogler C."/>
        </authorList>
    </citation>
    <scope>NUCLEOTIDE SEQUENCE [LARGE SCALE GENOMIC DNA]</scope>
    <source>
        <strain evidence="8 9">Pan181</strain>
    </source>
</reference>
<dbReference type="GO" id="GO:0061599">
    <property type="term" value="F:molybdopterin molybdotransferase activity"/>
    <property type="evidence" value="ECO:0007669"/>
    <property type="project" value="UniProtKB-UniRule"/>
</dbReference>
<dbReference type="EC" id="2.10.1.1" evidence="6"/>
<dbReference type="InterPro" id="IPR038987">
    <property type="entry name" value="MoeA-like"/>
</dbReference>
<dbReference type="Gene3D" id="3.40.980.10">
    <property type="entry name" value="MoaB/Mog-like domain"/>
    <property type="match status" value="1"/>
</dbReference>
<comment type="function">
    <text evidence="1 6">Catalyzes the insertion of molybdate into adenylated molybdopterin with the concomitant release of AMP.</text>
</comment>
<organism evidence="8 9">
    <name type="scientific">Aeoliella mucimassa</name>
    <dbReference type="NCBI Taxonomy" id="2527972"/>
    <lineage>
        <taxon>Bacteria</taxon>
        <taxon>Pseudomonadati</taxon>
        <taxon>Planctomycetota</taxon>
        <taxon>Planctomycetia</taxon>
        <taxon>Pirellulales</taxon>
        <taxon>Lacipirellulaceae</taxon>
        <taxon>Aeoliella</taxon>
    </lineage>
</organism>